<feature type="domain" description="F-box" evidence="1">
    <location>
        <begin position="7"/>
        <end position="38"/>
    </location>
</feature>
<sequence length="680" mass="77453">MSTRRPLPTEIFAQIFTHLTRQDLHHCLLVSRHWHAQAEPWLYGNNVVINPAFQRTHASLIQTLRTRKHLLRKVEWQSHFHGGEVLVPEDLLDVFLDYCPPSPPVEDDKRDGDLGAEVGATTASQQRQRLRMVVATSSAVPGPNRPSLTHFSFVGVDHFGGLLNTILFNLTTTNLTTLELHLVGYGTANLYSADLARILDTFVYLKNLSITGNMARYLPPPEAKGDSWQYDEADPSHFSETTATVATTTTNPAAQSHQQYRLETFAFDPRLLTKDGPDVHAIFKRLRNLKRIQIRSSVSYFECFSYHSPWVFGQILSRYCLELEAIETWGPVALWFFDLPILPSDKIPHLTALTQESSLLPEEGSTFATVSDVREPLLERRFRGQEVDELLVEGKDLVSYFPRLKTLILGQDHSLGAQDFILLGLQARFLTHLEIYHRPVNLRFVWDMYDKDAALVADQLTDSTITMASTYNAILENRRLRKRWKVGTREVLLFLQHCSSLRYFSLTGYAIESKDLIQSSRGDETGETSAAEGFSFIEPWACEESLETLTIGFDMSYNPSKDHHALVWRHLGRFKKLRSLTLPLSTLIPSSAYGVEGLLTGGNRHNETLEEIRSLPSWWKLDDCKEIVLWFARTCPKLRVLGLEHTKLRDVGGWSFSSFVGDEDVRRCSIRRVFVETAFS</sequence>
<keyword evidence="3" id="KW-1185">Reference proteome</keyword>
<dbReference type="Pfam" id="PF12937">
    <property type="entry name" value="F-box-like"/>
    <property type="match status" value="1"/>
</dbReference>
<dbReference type="InterPro" id="IPR036047">
    <property type="entry name" value="F-box-like_dom_sf"/>
</dbReference>
<evidence type="ECO:0000313" key="2">
    <source>
        <dbReference type="EMBL" id="KAF9541063.1"/>
    </source>
</evidence>
<dbReference type="Proteomes" id="UP000723463">
    <property type="component" value="Unassembled WGS sequence"/>
</dbReference>
<accession>A0A9P6F3G3</accession>
<dbReference type="AlphaFoldDB" id="A0A9P6F3G3"/>
<organism evidence="2 3">
    <name type="scientific">Mortierella hygrophila</name>
    <dbReference type="NCBI Taxonomy" id="979708"/>
    <lineage>
        <taxon>Eukaryota</taxon>
        <taxon>Fungi</taxon>
        <taxon>Fungi incertae sedis</taxon>
        <taxon>Mucoromycota</taxon>
        <taxon>Mortierellomycotina</taxon>
        <taxon>Mortierellomycetes</taxon>
        <taxon>Mortierellales</taxon>
        <taxon>Mortierellaceae</taxon>
        <taxon>Mortierella</taxon>
    </lineage>
</organism>
<evidence type="ECO:0000259" key="1">
    <source>
        <dbReference type="Pfam" id="PF12937"/>
    </source>
</evidence>
<reference evidence="2" key="1">
    <citation type="journal article" date="2020" name="Fungal Divers.">
        <title>Resolving the Mortierellaceae phylogeny through synthesis of multi-gene phylogenetics and phylogenomics.</title>
        <authorList>
            <person name="Vandepol N."/>
            <person name="Liber J."/>
            <person name="Desiro A."/>
            <person name="Na H."/>
            <person name="Kennedy M."/>
            <person name="Barry K."/>
            <person name="Grigoriev I.V."/>
            <person name="Miller A.N."/>
            <person name="O'Donnell K."/>
            <person name="Stajich J.E."/>
            <person name="Bonito G."/>
        </authorList>
    </citation>
    <scope>NUCLEOTIDE SEQUENCE</scope>
    <source>
        <strain evidence="2">NRRL 2591</strain>
    </source>
</reference>
<dbReference type="InterPro" id="IPR001810">
    <property type="entry name" value="F-box_dom"/>
</dbReference>
<dbReference type="SUPFAM" id="SSF52047">
    <property type="entry name" value="RNI-like"/>
    <property type="match status" value="1"/>
</dbReference>
<gene>
    <name evidence="2" type="ORF">EC957_003451</name>
</gene>
<dbReference type="Gene3D" id="3.80.10.10">
    <property type="entry name" value="Ribonuclease Inhibitor"/>
    <property type="match status" value="1"/>
</dbReference>
<protein>
    <recommendedName>
        <fullName evidence="1">F-box domain-containing protein</fullName>
    </recommendedName>
</protein>
<dbReference type="Gene3D" id="1.20.1280.50">
    <property type="match status" value="1"/>
</dbReference>
<dbReference type="EMBL" id="JAAAXW010000179">
    <property type="protein sequence ID" value="KAF9541063.1"/>
    <property type="molecule type" value="Genomic_DNA"/>
</dbReference>
<dbReference type="SUPFAM" id="SSF81383">
    <property type="entry name" value="F-box domain"/>
    <property type="match status" value="1"/>
</dbReference>
<comment type="caution">
    <text evidence="2">The sequence shown here is derived from an EMBL/GenBank/DDBJ whole genome shotgun (WGS) entry which is preliminary data.</text>
</comment>
<proteinExistence type="predicted"/>
<dbReference type="InterPro" id="IPR032675">
    <property type="entry name" value="LRR_dom_sf"/>
</dbReference>
<evidence type="ECO:0000313" key="3">
    <source>
        <dbReference type="Proteomes" id="UP000723463"/>
    </source>
</evidence>
<name>A0A9P6F3G3_9FUNG</name>